<dbReference type="FunFam" id="1.10.630.10:FF:000023">
    <property type="entry name" value="Cytochrome P450 family protein"/>
    <property type="match status" value="1"/>
</dbReference>
<dbReference type="PRINTS" id="PR00385">
    <property type="entry name" value="P450"/>
</dbReference>
<dbReference type="GO" id="GO:0016705">
    <property type="term" value="F:oxidoreductase activity, acting on paired donors, with incorporation or reduction of molecular oxygen"/>
    <property type="evidence" value="ECO:0007669"/>
    <property type="project" value="InterPro"/>
</dbReference>
<dbReference type="AlphaFoldDB" id="A0A1S2YS91"/>
<dbReference type="InterPro" id="IPR001128">
    <property type="entry name" value="Cyt_P450"/>
</dbReference>
<proteinExistence type="inferred from homology"/>
<keyword evidence="7 10" id="KW-0503">Monooxygenase</keyword>
<evidence type="ECO:0000256" key="5">
    <source>
        <dbReference type="ARBA" id="ARBA00023002"/>
    </source>
</evidence>
<evidence type="ECO:0000256" key="3">
    <source>
        <dbReference type="ARBA" id="ARBA00022617"/>
    </source>
</evidence>
<name>A0A1S2YS91_CICAR</name>
<keyword evidence="4 9" id="KW-0479">Metal-binding</keyword>
<dbReference type="STRING" id="3827.A0A1S2YS91"/>
<keyword evidence="6 9" id="KW-0408">Iron</keyword>
<dbReference type="Pfam" id="PF00067">
    <property type="entry name" value="p450"/>
    <property type="match status" value="1"/>
</dbReference>
<evidence type="ECO:0000256" key="8">
    <source>
        <dbReference type="ARBA" id="ARBA00023136"/>
    </source>
</evidence>
<reference evidence="12" key="2">
    <citation type="submission" date="2025-08" db="UniProtKB">
        <authorList>
            <consortium name="RefSeq"/>
        </authorList>
    </citation>
    <scope>IDENTIFICATION</scope>
    <source>
        <tissue evidence="12">Etiolated seedlings</tissue>
    </source>
</reference>
<comment type="subcellular location">
    <subcellularLocation>
        <location evidence="1">Membrane</location>
    </subcellularLocation>
</comment>
<dbReference type="PANTHER" id="PTHR47947">
    <property type="entry name" value="CYTOCHROME P450 82C3-RELATED"/>
    <property type="match status" value="1"/>
</dbReference>
<evidence type="ECO:0000256" key="10">
    <source>
        <dbReference type="RuleBase" id="RU000461"/>
    </source>
</evidence>
<evidence type="ECO:0000256" key="6">
    <source>
        <dbReference type="ARBA" id="ARBA00023004"/>
    </source>
</evidence>
<keyword evidence="5 10" id="KW-0560">Oxidoreductase</keyword>
<keyword evidence="11" id="KW-1185">Reference proteome</keyword>
<evidence type="ECO:0000313" key="12">
    <source>
        <dbReference type="RefSeq" id="XP_004509096.1"/>
    </source>
</evidence>
<keyword evidence="8" id="KW-0472">Membrane</keyword>
<feature type="binding site" description="axial binding residue" evidence="9">
    <location>
        <position position="433"/>
    </location>
    <ligand>
        <name>heme</name>
        <dbReference type="ChEBI" id="CHEBI:30413"/>
    </ligand>
    <ligandPart>
        <name>Fe</name>
        <dbReference type="ChEBI" id="CHEBI:18248"/>
    </ligandPart>
</feature>
<dbReference type="KEGG" id="cam:101489020"/>
<dbReference type="InterPro" id="IPR017972">
    <property type="entry name" value="Cyt_P450_CS"/>
</dbReference>
<comment type="cofactor">
    <cofactor evidence="9">
        <name>heme</name>
        <dbReference type="ChEBI" id="CHEBI:30413"/>
    </cofactor>
</comment>
<keyword evidence="3 9" id="KW-0349">Heme</keyword>
<accession>A0A1S2YS91</accession>
<reference evidence="11" key="1">
    <citation type="journal article" date="2013" name="Nat. Biotechnol.">
        <title>Draft genome sequence of chickpea (Cicer arietinum) provides a resource for trait improvement.</title>
        <authorList>
            <person name="Varshney R.K."/>
            <person name="Song C."/>
            <person name="Saxena R.K."/>
            <person name="Azam S."/>
            <person name="Yu S."/>
            <person name="Sharpe A.G."/>
            <person name="Cannon S."/>
            <person name="Baek J."/>
            <person name="Rosen B.D."/>
            <person name="Tar'an B."/>
            <person name="Millan T."/>
            <person name="Zhang X."/>
            <person name="Ramsay L.D."/>
            <person name="Iwata A."/>
            <person name="Wang Y."/>
            <person name="Nelson W."/>
            <person name="Farmer A.D."/>
            <person name="Gaur P.M."/>
            <person name="Soderlund C."/>
            <person name="Penmetsa R.V."/>
            <person name="Xu C."/>
            <person name="Bharti A.K."/>
            <person name="He W."/>
            <person name="Winter P."/>
            <person name="Zhao S."/>
            <person name="Hane J.K."/>
            <person name="Carrasquilla-Garcia N."/>
            <person name="Condie J.A."/>
            <person name="Upadhyaya H.D."/>
            <person name="Luo M.C."/>
            <person name="Thudi M."/>
            <person name="Gowda C.L."/>
            <person name="Singh N.P."/>
            <person name="Lichtenzveig J."/>
            <person name="Gali K.K."/>
            <person name="Rubio J."/>
            <person name="Nadarajan N."/>
            <person name="Dolezel J."/>
            <person name="Bansal K.C."/>
            <person name="Xu X."/>
            <person name="Edwards D."/>
            <person name="Zhang G."/>
            <person name="Kahl G."/>
            <person name="Gil J."/>
            <person name="Singh K.B."/>
            <person name="Datta S.K."/>
            <person name="Jackson S.A."/>
            <person name="Wang J."/>
            <person name="Cook D.R."/>
        </authorList>
    </citation>
    <scope>NUCLEOTIDE SEQUENCE [LARGE SCALE GENOMIC DNA]</scope>
    <source>
        <strain evidence="11">cv. CDC Frontier</strain>
    </source>
</reference>
<dbReference type="PRINTS" id="PR00463">
    <property type="entry name" value="EP450I"/>
</dbReference>
<evidence type="ECO:0000256" key="7">
    <source>
        <dbReference type="ARBA" id="ARBA00023033"/>
    </source>
</evidence>
<protein>
    <submittedName>
        <fullName evidence="12">Cytochrome P450 81E8-like</fullName>
    </submittedName>
</protein>
<evidence type="ECO:0000313" key="11">
    <source>
        <dbReference type="Proteomes" id="UP000087171"/>
    </source>
</evidence>
<dbReference type="PROSITE" id="PS00086">
    <property type="entry name" value="CYTOCHROME_P450"/>
    <property type="match status" value="1"/>
</dbReference>
<dbReference type="eggNOG" id="KOG0156">
    <property type="taxonomic scope" value="Eukaryota"/>
</dbReference>
<sequence>MIPFFHYTLLTIIFLLTLKFLLTKRLKNLPPGPLSIPIIGNIHQLKHPLHRTLQNLSQKYGQVFSLRFGSRLVVVVSSPSVVHECFTKNDIVLANRPPLLAAKHIGYNFTTVTVAPYGDHWRNVRRIISLEILSTHRLNSFYGIRKGEIAKLVQTLGRESVNDFAKVELKSKLTEMTFNTIMRMISGKRYYGEDCDVSDVEEAKGFRDLIKEVISVGGSSNPGEFVGIFRWLDFGDYEKRLKRVGSRFDTFLQGLVDEHRRKKKNGNTMIDHLLKLQESQPEYYTDQIIKGIVLVMLLGGTETSATTLEWAMSALLNHPEILNKAREEIDTNIGLDRLVEESDISNLPYLQNIINETFRLHPAFALLAPHFSSKDCTIGGYNVPQGTILLVNAWAIHRDSKLWNDPTQFKPERFEKEGETDKLIPFGLGRRACPGASLGQRTVGLTLALFIQCFEWKRISEKEIDMTEGKGATTPKLIPLEAMCKARSNVINKLFLKVDENINGIN</sequence>
<dbReference type="GO" id="GO:0005506">
    <property type="term" value="F:iron ion binding"/>
    <property type="evidence" value="ECO:0007669"/>
    <property type="project" value="InterPro"/>
</dbReference>
<dbReference type="GO" id="GO:0020037">
    <property type="term" value="F:heme binding"/>
    <property type="evidence" value="ECO:0007669"/>
    <property type="project" value="InterPro"/>
</dbReference>
<evidence type="ECO:0000256" key="2">
    <source>
        <dbReference type="ARBA" id="ARBA00010617"/>
    </source>
</evidence>
<dbReference type="InterPro" id="IPR050651">
    <property type="entry name" value="Plant_Cytochrome_P450_Monoox"/>
</dbReference>
<dbReference type="InterPro" id="IPR002401">
    <property type="entry name" value="Cyt_P450_E_grp-I"/>
</dbReference>
<dbReference type="Proteomes" id="UP000087171">
    <property type="component" value="Chromosome Ca7"/>
</dbReference>
<dbReference type="PaxDb" id="3827-XP_004509096.1"/>
<dbReference type="PANTHER" id="PTHR47947:SF24">
    <property type="entry name" value="ISOFLAVONE 2'-HYDROXYLASE-LIKE"/>
    <property type="match status" value="1"/>
</dbReference>
<dbReference type="SUPFAM" id="SSF48264">
    <property type="entry name" value="Cytochrome P450"/>
    <property type="match status" value="1"/>
</dbReference>
<dbReference type="CDD" id="cd20653">
    <property type="entry name" value="CYP81"/>
    <property type="match status" value="1"/>
</dbReference>
<evidence type="ECO:0000256" key="4">
    <source>
        <dbReference type="ARBA" id="ARBA00022723"/>
    </source>
</evidence>
<dbReference type="GO" id="GO:0004497">
    <property type="term" value="F:monooxygenase activity"/>
    <property type="evidence" value="ECO:0007669"/>
    <property type="project" value="UniProtKB-KW"/>
</dbReference>
<gene>
    <name evidence="12" type="primary">LOC101489020</name>
</gene>
<dbReference type="Gene3D" id="1.10.630.10">
    <property type="entry name" value="Cytochrome P450"/>
    <property type="match status" value="1"/>
</dbReference>
<dbReference type="GeneID" id="101489020"/>
<dbReference type="GO" id="GO:0016020">
    <property type="term" value="C:membrane"/>
    <property type="evidence" value="ECO:0007669"/>
    <property type="project" value="UniProtKB-SubCell"/>
</dbReference>
<organism evidence="11 12">
    <name type="scientific">Cicer arietinum</name>
    <name type="common">Chickpea</name>
    <name type="synonym">Garbanzo</name>
    <dbReference type="NCBI Taxonomy" id="3827"/>
    <lineage>
        <taxon>Eukaryota</taxon>
        <taxon>Viridiplantae</taxon>
        <taxon>Streptophyta</taxon>
        <taxon>Embryophyta</taxon>
        <taxon>Tracheophyta</taxon>
        <taxon>Spermatophyta</taxon>
        <taxon>Magnoliopsida</taxon>
        <taxon>eudicotyledons</taxon>
        <taxon>Gunneridae</taxon>
        <taxon>Pentapetalae</taxon>
        <taxon>rosids</taxon>
        <taxon>fabids</taxon>
        <taxon>Fabales</taxon>
        <taxon>Fabaceae</taxon>
        <taxon>Papilionoideae</taxon>
        <taxon>50 kb inversion clade</taxon>
        <taxon>NPAAA clade</taxon>
        <taxon>Hologalegina</taxon>
        <taxon>IRL clade</taxon>
        <taxon>Cicereae</taxon>
        <taxon>Cicer</taxon>
    </lineage>
</organism>
<dbReference type="RefSeq" id="XP_004509096.1">
    <property type="nucleotide sequence ID" value="XM_004509039.3"/>
</dbReference>
<evidence type="ECO:0000256" key="9">
    <source>
        <dbReference type="PIRSR" id="PIRSR602401-1"/>
    </source>
</evidence>
<dbReference type="InterPro" id="IPR036396">
    <property type="entry name" value="Cyt_P450_sf"/>
</dbReference>
<evidence type="ECO:0000256" key="1">
    <source>
        <dbReference type="ARBA" id="ARBA00004370"/>
    </source>
</evidence>
<comment type="similarity">
    <text evidence="2 10">Belongs to the cytochrome P450 family.</text>
</comment>
<dbReference type="OrthoDB" id="1055148at2759"/>